<gene>
    <name evidence="1" type="ORF">FUA48_17350</name>
</gene>
<evidence type="ECO:0000313" key="1">
    <source>
        <dbReference type="EMBL" id="QEE51265.1"/>
    </source>
</evidence>
<dbReference type="RefSeq" id="WP_147584764.1">
    <property type="nucleotide sequence ID" value="NZ_CP042831.1"/>
</dbReference>
<dbReference type="AlphaFoldDB" id="A0A5B9FWE9"/>
<name>A0A5B9FWE9_9FLAO</name>
<dbReference type="Proteomes" id="UP000321222">
    <property type="component" value="Chromosome"/>
</dbReference>
<organism evidence="1 2">
    <name type="scientific">Flavobacterium alkalisoli</name>
    <dbReference type="NCBI Taxonomy" id="2602769"/>
    <lineage>
        <taxon>Bacteria</taxon>
        <taxon>Pseudomonadati</taxon>
        <taxon>Bacteroidota</taxon>
        <taxon>Flavobacteriia</taxon>
        <taxon>Flavobacteriales</taxon>
        <taxon>Flavobacteriaceae</taxon>
        <taxon>Flavobacterium</taxon>
    </lineage>
</organism>
<proteinExistence type="predicted"/>
<evidence type="ECO:0000313" key="2">
    <source>
        <dbReference type="Proteomes" id="UP000321222"/>
    </source>
</evidence>
<sequence length="99" mass="10613">MTLTVEVITLAGCKSYTTMTIKVLPLPTPNTTPDALVLCDDNNAGDGQEEFDLTQAAADIMDNEPNLILSYHLTYDDADQDINAIADPTQFVSGTATSM</sequence>
<dbReference type="EMBL" id="CP042831">
    <property type="protein sequence ID" value="QEE51265.1"/>
    <property type="molecule type" value="Genomic_DNA"/>
</dbReference>
<keyword evidence="2" id="KW-1185">Reference proteome</keyword>
<dbReference type="KEGG" id="fak:FUA48_17350"/>
<protein>
    <submittedName>
        <fullName evidence="1">Uncharacterized protein</fullName>
    </submittedName>
</protein>
<dbReference type="OrthoDB" id="9765926at2"/>
<accession>A0A5B9FWE9</accession>
<reference evidence="1 2" key="1">
    <citation type="submission" date="2019-08" db="EMBL/GenBank/DDBJ databases">
        <title>Flavobacterium alkalisoli sp. nov., isolated from rhizosphere soil of Suaeda salsa.</title>
        <authorList>
            <person name="Sun J.-Q."/>
            <person name="Xu L."/>
        </authorList>
    </citation>
    <scope>NUCLEOTIDE SEQUENCE [LARGE SCALE GENOMIC DNA]</scope>
    <source>
        <strain evidence="1 2">XS-5</strain>
    </source>
</reference>